<evidence type="ECO:0000313" key="1">
    <source>
        <dbReference type="EMBL" id="QJA96217.1"/>
    </source>
</evidence>
<gene>
    <name evidence="1" type="ORF">MM415B04891_0009</name>
</gene>
<sequence length="51" mass="5901">MKAMWCPFCSKVYSIQDAKDCKNKCPLCHEDVTEQIKTLEGFNDEDNQDSL</sequence>
<name>A0A6M3LLE6_9ZZZZ</name>
<reference evidence="1" key="1">
    <citation type="submission" date="2020-03" db="EMBL/GenBank/DDBJ databases">
        <title>The deep terrestrial virosphere.</title>
        <authorList>
            <person name="Holmfeldt K."/>
            <person name="Nilsson E."/>
            <person name="Simone D."/>
            <person name="Lopez-Fernandez M."/>
            <person name="Wu X."/>
            <person name="de Brujin I."/>
            <person name="Lundin D."/>
            <person name="Andersson A."/>
            <person name="Bertilsson S."/>
            <person name="Dopson M."/>
        </authorList>
    </citation>
    <scope>NUCLEOTIDE SEQUENCE</scope>
    <source>
        <strain evidence="1">MM415B04891</strain>
    </source>
</reference>
<dbReference type="AlphaFoldDB" id="A0A6M3LLE6"/>
<organism evidence="1">
    <name type="scientific">viral metagenome</name>
    <dbReference type="NCBI Taxonomy" id="1070528"/>
    <lineage>
        <taxon>unclassified sequences</taxon>
        <taxon>metagenomes</taxon>
        <taxon>organismal metagenomes</taxon>
    </lineage>
</organism>
<dbReference type="EMBL" id="MT143380">
    <property type="protein sequence ID" value="QJA96217.1"/>
    <property type="molecule type" value="Genomic_DNA"/>
</dbReference>
<accession>A0A6M3LLE6</accession>
<protein>
    <submittedName>
        <fullName evidence="1">Uncharacterized protein</fullName>
    </submittedName>
</protein>
<proteinExistence type="predicted"/>